<name>A0ABQ9YDI9_9EUKA</name>
<dbReference type="EMBL" id="JARBJD010000014">
    <property type="protein sequence ID" value="KAK2961831.1"/>
    <property type="molecule type" value="Genomic_DNA"/>
</dbReference>
<sequence>MTSHDDYSPFMKWNENDIFTVDSGAEVLISLISMIQDGYKFDETLLRQASKCLSWIFQSSNLTTSVNGVFFQTIGQGATDSIPAFVELIDVLLSAIWLSSEHEIQSLSTTSHTDPQSIRDVVLNEVLIPIEPSLVQISRNPLFVSSIYIYHETVKLLVKIFDVSAFHQPTLDFVSSSRIPMAFQTLLSQVEIERTHQFIIWLMSDYLRKWKRDGAETAGKGRILLQALEQEGFHETLEQTLLHDKSSMEGNCSNESEHGSSKPSLFFSCPDRELSVYIFTWKKNGDETVRRGKRTLQMLEKEGFGDELESTLLHTESTTYGHKVRIHSFNSLTFLGINCRL</sequence>
<keyword evidence="2" id="KW-1185">Reference proteome</keyword>
<proteinExistence type="predicted"/>
<dbReference type="Proteomes" id="UP001281761">
    <property type="component" value="Unassembled WGS sequence"/>
</dbReference>
<organism evidence="1 2">
    <name type="scientific">Blattamonas nauphoetae</name>
    <dbReference type="NCBI Taxonomy" id="2049346"/>
    <lineage>
        <taxon>Eukaryota</taxon>
        <taxon>Metamonada</taxon>
        <taxon>Preaxostyla</taxon>
        <taxon>Oxymonadida</taxon>
        <taxon>Blattamonas</taxon>
    </lineage>
</organism>
<evidence type="ECO:0000313" key="1">
    <source>
        <dbReference type="EMBL" id="KAK2961831.1"/>
    </source>
</evidence>
<accession>A0ABQ9YDI9</accession>
<protein>
    <submittedName>
        <fullName evidence="1">Uncharacterized protein</fullName>
    </submittedName>
</protein>
<evidence type="ECO:0000313" key="2">
    <source>
        <dbReference type="Proteomes" id="UP001281761"/>
    </source>
</evidence>
<reference evidence="1 2" key="1">
    <citation type="journal article" date="2022" name="bioRxiv">
        <title>Genomics of Preaxostyla Flagellates Illuminates Evolutionary Transitions and the Path Towards Mitochondrial Loss.</title>
        <authorList>
            <person name="Novak L.V.F."/>
            <person name="Treitli S.C."/>
            <person name="Pyrih J."/>
            <person name="Halakuc P."/>
            <person name="Pipaliya S.V."/>
            <person name="Vacek V."/>
            <person name="Brzon O."/>
            <person name="Soukal P."/>
            <person name="Eme L."/>
            <person name="Dacks J.B."/>
            <person name="Karnkowska A."/>
            <person name="Elias M."/>
            <person name="Hampl V."/>
        </authorList>
    </citation>
    <scope>NUCLEOTIDE SEQUENCE [LARGE SCALE GENOMIC DNA]</scope>
    <source>
        <strain evidence="1">NAU3</strain>
        <tissue evidence="1">Gut</tissue>
    </source>
</reference>
<comment type="caution">
    <text evidence="1">The sequence shown here is derived from an EMBL/GenBank/DDBJ whole genome shotgun (WGS) entry which is preliminary data.</text>
</comment>
<gene>
    <name evidence="1" type="ORF">BLNAU_3268</name>
</gene>